<protein>
    <recommendedName>
        <fullName evidence="4 7">dTDP-glucose 4,6-dehydratase</fullName>
        <ecNumber evidence="4 7">4.2.1.46</ecNumber>
    </recommendedName>
</protein>
<sequence>MKILVTGGAGFIGSNFIHYWVKNHPNDQIVNLDKLTYAGNLANLKALEGNPRYQFVKGDIADPKVVDQAMAGVDIVVHFAAESHVDRSIDNPAVFVVTNVVGTQVLLAAAVKHQLSHFHHISTDEVYGSLALGSNKKFSEKSHFRPNSPYAATKAASDHLIRAYHKTFGIKTTITNTSNNYGPYQFPEKLIPLTVTNLIEGKKVPVYGDGKNVRDWLYVEDHCRAIEQVLKKGQAGATYCIGGLTEDLDNLTVVKKILKIMGEPESQIEFVKDRPAHDRRYALDWSKAQRKLNYQPRYSFDIYLKQTVDWYRNNRDWWQPLKMVK</sequence>
<feature type="domain" description="NAD(P)-binding" evidence="8">
    <location>
        <begin position="4"/>
        <end position="306"/>
    </location>
</feature>
<dbReference type="FunFam" id="3.40.50.720:FF:000304">
    <property type="entry name" value="UDP-glucose 4,6-dehydratase"/>
    <property type="match status" value="1"/>
</dbReference>
<dbReference type="PATRIC" id="fig|1618371.3.peg.849"/>
<dbReference type="PANTHER" id="PTHR43000">
    <property type="entry name" value="DTDP-D-GLUCOSE 4,6-DEHYDRATASE-RELATED"/>
    <property type="match status" value="1"/>
</dbReference>
<accession>A0A0G1U3V8</accession>
<evidence type="ECO:0000256" key="3">
    <source>
        <dbReference type="ARBA" id="ARBA00008178"/>
    </source>
</evidence>
<gene>
    <name evidence="9" type="ORF">UX85_C0005G0056</name>
</gene>
<comment type="catalytic activity">
    <reaction evidence="1 7">
        <text>dTDP-alpha-D-glucose = dTDP-4-dehydro-6-deoxy-alpha-D-glucose + H2O</text>
        <dbReference type="Rhea" id="RHEA:17221"/>
        <dbReference type="ChEBI" id="CHEBI:15377"/>
        <dbReference type="ChEBI" id="CHEBI:57477"/>
        <dbReference type="ChEBI" id="CHEBI:57649"/>
        <dbReference type="EC" id="4.2.1.46"/>
    </reaction>
</comment>
<dbReference type="AlphaFoldDB" id="A0A0G1U3V8"/>
<proteinExistence type="inferred from homology"/>
<dbReference type="Gene3D" id="3.40.50.720">
    <property type="entry name" value="NAD(P)-binding Rossmann-like Domain"/>
    <property type="match status" value="1"/>
</dbReference>
<dbReference type="Gene3D" id="3.90.25.10">
    <property type="entry name" value="UDP-galactose 4-epimerase, domain 1"/>
    <property type="match status" value="1"/>
</dbReference>
<evidence type="ECO:0000313" key="10">
    <source>
        <dbReference type="Proteomes" id="UP000033860"/>
    </source>
</evidence>
<dbReference type="Pfam" id="PF16363">
    <property type="entry name" value="GDP_Man_Dehyd"/>
    <property type="match status" value="1"/>
</dbReference>
<dbReference type="InterPro" id="IPR036291">
    <property type="entry name" value="NAD(P)-bd_dom_sf"/>
</dbReference>
<dbReference type="NCBIfam" id="TIGR01181">
    <property type="entry name" value="dTDP_gluc_dehyt"/>
    <property type="match status" value="1"/>
</dbReference>
<dbReference type="GO" id="GO:0009225">
    <property type="term" value="P:nucleotide-sugar metabolic process"/>
    <property type="evidence" value="ECO:0007669"/>
    <property type="project" value="InterPro"/>
</dbReference>
<evidence type="ECO:0000256" key="2">
    <source>
        <dbReference type="ARBA" id="ARBA00001911"/>
    </source>
</evidence>
<evidence type="ECO:0000313" key="9">
    <source>
        <dbReference type="EMBL" id="KKU61018.1"/>
    </source>
</evidence>
<dbReference type="EMBL" id="LCNT01000005">
    <property type="protein sequence ID" value="KKU61018.1"/>
    <property type="molecule type" value="Genomic_DNA"/>
</dbReference>
<evidence type="ECO:0000259" key="8">
    <source>
        <dbReference type="Pfam" id="PF16363"/>
    </source>
</evidence>
<keyword evidence="6 7" id="KW-0456">Lyase</keyword>
<comment type="similarity">
    <text evidence="3 7">Belongs to the NAD(P)-dependent epimerase/dehydratase family. dTDP-glucose dehydratase subfamily.</text>
</comment>
<evidence type="ECO:0000256" key="5">
    <source>
        <dbReference type="ARBA" id="ARBA00023027"/>
    </source>
</evidence>
<name>A0A0G1U3V8_9BACT</name>
<evidence type="ECO:0000256" key="6">
    <source>
        <dbReference type="ARBA" id="ARBA00023239"/>
    </source>
</evidence>
<evidence type="ECO:0000256" key="7">
    <source>
        <dbReference type="RuleBase" id="RU004473"/>
    </source>
</evidence>
<comment type="cofactor">
    <cofactor evidence="2 7">
        <name>NAD(+)</name>
        <dbReference type="ChEBI" id="CHEBI:57540"/>
    </cofactor>
</comment>
<dbReference type="SUPFAM" id="SSF51735">
    <property type="entry name" value="NAD(P)-binding Rossmann-fold domains"/>
    <property type="match status" value="1"/>
</dbReference>
<keyword evidence="5" id="KW-0520">NAD</keyword>
<dbReference type="EC" id="4.2.1.46" evidence="4 7"/>
<organism evidence="9 10">
    <name type="scientific">Candidatus Beckwithbacteria bacterium GW2011_GWB1_47_15</name>
    <dbReference type="NCBI Taxonomy" id="1618371"/>
    <lineage>
        <taxon>Bacteria</taxon>
        <taxon>Candidatus Beckwithiibacteriota</taxon>
    </lineage>
</organism>
<reference evidence="9 10" key="1">
    <citation type="journal article" date="2015" name="Nature">
        <title>rRNA introns, odd ribosomes, and small enigmatic genomes across a large radiation of phyla.</title>
        <authorList>
            <person name="Brown C.T."/>
            <person name="Hug L.A."/>
            <person name="Thomas B.C."/>
            <person name="Sharon I."/>
            <person name="Castelle C.J."/>
            <person name="Singh A."/>
            <person name="Wilkins M.J."/>
            <person name="Williams K.H."/>
            <person name="Banfield J.F."/>
        </authorList>
    </citation>
    <scope>NUCLEOTIDE SEQUENCE [LARGE SCALE GENOMIC DNA]</scope>
</reference>
<dbReference type="CDD" id="cd05246">
    <property type="entry name" value="dTDP_GD_SDR_e"/>
    <property type="match status" value="1"/>
</dbReference>
<dbReference type="InterPro" id="IPR005888">
    <property type="entry name" value="dTDP_Gluc_deHydtase"/>
</dbReference>
<dbReference type="InterPro" id="IPR016040">
    <property type="entry name" value="NAD(P)-bd_dom"/>
</dbReference>
<dbReference type="GO" id="GO:0008460">
    <property type="term" value="F:dTDP-glucose 4,6-dehydratase activity"/>
    <property type="evidence" value="ECO:0007669"/>
    <property type="project" value="UniProtKB-EC"/>
</dbReference>
<comment type="caution">
    <text evidence="9">The sequence shown here is derived from an EMBL/GenBank/DDBJ whole genome shotgun (WGS) entry which is preliminary data.</text>
</comment>
<dbReference type="Proteomes" id="UP000033860">
    <property type="component" value="Unassembled WGS sequence"/>
</dbReference>
<evidence type="ECO:0000256" key="1">
    <source>
        <dbReference type="ARBA" id="ARBA00001539"/>
    </source>
</evidence>
<evidence type="ECO:0000256" key="4">
    <source>
        <dbReference type="ARBA" id="ARBA00011990"/>
    </source>
</evidence>